<feature type="region of interest" description="Disordered" evidence="1">
    <location>
        <begin position="71"/>
        <end position="95"/>
    </location>
</feature>
<reference evidence="2 4" key="1">
    <citation type="journal article" date="2020" name="Stud. Mycol.">
        <title>101 Dothideomycetes genomes: a test case for predicting lifestyles and emergence of pathogens.</title>
        <authorList>
            <person name="Haridas S."/>
            <person name="Albert R."/>
            <person name="Binder M."/>
            <person name="Bloem J."/>
            <person name="Labutti K."/>
            <person name="Salamov A."/>
            <person name="Andreopoulos B."/>
            <person name="Baker S."/>
            <person name="Barry K."/>
            <person name="Bills G."/>
            <person name="Bluhm B."/>
            <person name="Cannon C."/>
            <person name="Castanera R."/>
            <person name="Culley D."/>
            <person name="Daum C."/>
            <person name="Ezra D."/>
            <person name="Gonzalez J."/>
            <person name="Henrissat B."/>
            <person name="Kuo A."/>
            <person name="Liang C."/>
            <person name="Lipzen A."/>
            <person name="Lutzoni F."/>
            <person name="Magnuson J."/>
            <person name="Mondo S."/>
            <person name="Nolan M."/>
            <person name="Ohm R."/>
            <person name="Pangilinan J."/>
            <person name="Park H.-J."/>
            <person name="Ramirez L."/>
            <person name="Alfaro M."/>
            <person name="Sun H."/>
            <person name="Tritt A."/>
            <person name="Yoshinaga Y."/>
            <person name="Zwiers L.-H."/>
            <person name="Turgeon B."/>
            <person name="Goodwin S."/>
            <person name="Spatafora J."/>
            <person name="Crous P."/>
            <person name="Grigoriev I."/>
        </authorList>
    </citation>
    <scope>NUCLEOTIDE SEQUENCE</scope>
    <source>
        <strain evidence="2 4">CBS 304.34</strain>
    </source>
</reference>
<evidence type="ECO:0000313" key="4">
    <source>
        <dbReference type="RefSeq" id="XP_033575006.1"/>
    </source>
</evidence>
<gene>
    <name evidence="2 4" type="ORF">BDZ99DRAFT_500306</name>
</gene>
<dbReference type="RefSeq" id="XP_033575006.1">
    <property type="nucleotide sequence ID" value="XM_033723711.1"/>
</dbReference>
<evidence type="ECO:0000313" key="2">
    <source>
        <dbReference type="EMBL" id="KAF2808042.1"/>
    </source>
</evidence>
<evidence type="ECO:0000256" key="1">
    <source>
        <dbReference type="SAM" id="MobiDB-lite"/>
    </source>
</evidence>
<reference evidence="4" key="2">
    <citation type="submission" date="2020-04" db="EMBL/GenBank/DDBJ databases">
        <authorList>
            <consortium name="NCBI Genome Project"/>
        </authorList>
    </citation>
    <scope>NUCLEOTIDE SEQUENCE</scope>
    <source>
        <strain evidence="4">CBS 304.34</strain>
    </source>
</reference>
<dbReference type="GeneID" id="54464604"/>
<evidence type="ECO:0000313" key="3">
    <source>
        <dbReference type="Proteomes" id="UP000504636"/>
    </source>
</evidence>
<protein>
    <submittedName>
        <fullName evidence="2 4">Uncharacterized protein</fullName>
    </submittedName>
</protein>
<name>A0A6A6YGV2_9PEZI</name>
<dbReference type="AlphaFoldDB" id="A0A6A6YGV2"/>
<accession>A0A6A6YGV2</accession>
<feature type="compositionally biased region" description="Low complexity" evidence="1">
    <location>
        <begin position="146"/>
        <end position="162"/>
    </location>
</feature>
<keyword evidence="3" id="KW-1185">Reference proteome</keyword>
<feature type="region of interest" description="Disordered" evidence="1">
    <location>
        <begin position="145"/>
        <end position="164"/>
    </location>
</feature>
<dbReference type="EMBL" id="MU003704">
    <property type="protein sequence ID" value="KAF2808042.1"/>
    <property type="molecule type" value="Genomic_DNA"/>
</dbReference>
<organism evidence="2">
    <name type="scientific">Mytilinidion resinicola</name>
    <dbReference type="NCBI Taxonomy" id="574789"/>
    <lineage>
        <taxon>Eukaryota</taxon>
        <taxon>Fungi</taxon>
        <taxon>Dikarya</taxon>
        <taxon>Ascomycota</taxon>
        <taxon>Pezizomycotina</taxon>
        <taxon>Dothideomycetes</taxon>
        <taxon>Pleosporomycetidae</taxon>
        <taxon>Mytilinidiales</taxon>
        <taxon>Mytilinidiaceae</taxon>
        <taxon>Mytilinidion</taxon>
    </lineage>
</organism>
<proteinExistence type="predicted"/>
<dbReference type="Proteomes" id="UP000504636">
    <property type="component" value="Unplaced"/>
</dbReference>
<reference evidence="4" key="3">
    <citation type="submission" date="2025-04" db="UniProtKB">
        <authorList>
            <consortium name="RefSeq"/>
        </authorList>
    </citation>
    <scope>IDENTIFICATION</scope>
    <source>
        <strain evidence="4">CBS 304.34</strain>
    </source>
</reference>
<sequence length="271" mass="28532">MGELNPQGLRGGRGCCCRSHIPTHGQCLLLDARALAVLRAFTSDAARHGDLCFVNASARRGQGPVLAAAAQRPANSLRTGQPSSKAGLHQHPPPSIQCAFPRRRHVAGPEARAPTAGILPATPAHSRTWLQCSVKGADGALDGRNPLSLAAMPPSASSPHDASGLRQLRPQQQTPHLLNSLRIAISCYSGLAMQDDALSVIQKRRNAQQGIAVKPARVSRLPLAPASNPYGRDRPLLDTPIGPTGDSPLPHWCVFADVAAPGEGKRCCMVS</sequence>
<feature type="compositionally biased region" description="Polar residues" evidence="1">
    <location>
        <begin position="73"/>
        <end position="84"/>
    </location>
</feature>